<comment type="caution">
    <text evidence="1">The sequence shown here is derived from an EMBL/GenBank/DDBJ whole genome shotgun (WGS) entry which is preliminary data.</text>
</comment>
<proteinExistence type="predicted"/>
<gene>
    <name evidence="1" type="ORF">FWK35_00031546</name>
</gene>
<dbReference type="InterPro" id="IPR012337">
    <property type="entry name" value="RNaseH-like_sf"/>
</dbReference>
<dbReference type="EMBL" id="VUJU01009624">
    <property type="protein sequence ID" value="KAF0718896.1"/>
    <property type="molecule type" value="Genomic_DNA"/>
</dbReference>
<accession>A0A6G0W1F1</accession>
<evidence type="ECO:0000313" key="1">
    <source>
        <dbReference type="EMBL" id="KAF0718896.1"/>
    </source>
</evidence>
<dbReference type="AlphaFoldDB" id="A0A6G0W1F1"/>
<sequence length="499" mass="57554">MIDPATWTDDNMTQSIKTEIVKSGPYQVKDFDFPYSIIDGANRKFSTFYYTRKLANYHSYLLSTIGTNNWKCLSENLKSPEHSSLHLKAIIQTWMELKLRISENSTIDRAHQGSSDVLNTENNGKFIGIIEMMGKFDPTIMKHLRRIKNKEIRIHYLGHDIQNELIELMATEVKTNILRKIKLAKYYAIIMDCTPDISKHKQLSLVIRIVDMNSEDNGTDPEIIEYFIDFVNVISGTGLNLSECYDNGANMAGQYKGVQARLLNQNPREFFMPCASHRLNLHLQEGGSFLQNIFHHWTVKMWSETRWKSRHNSIKSVRFQVKEIIKALDEVAEIIYDSLTKSETHSLVSEIGTYEFLISLCVWYTVLQEVNIVSKSIQGPNTNLDTYAILLNALIKFMDEYRETGFNQAKLEAKELRILEGTVRNMQCLFDEVVICRNIVDESETPLQVLCTFKKSGAERSFSKLKLIKNYLRSSMSQDRLSGLVTLAIEEELDENVNY</sequence>
<organism evidence="1 2">
    <name type="scientific">Aphis craccivora</name>
    <name type="common">Cowpea aphid</name>
    <dbReference type="NCBI Taxonomy" id="307492"/>
    <lineage>
        <taxon>Eukaryota</taxon>
        <taxon>Metazoa</taxon>
        <taxon>Ecdysozoa</taxon>
        <taxon>Arthropoda</taxon>
        <taxon>Hexapoda</taxon>
        <taxon>Insecta</taxon>
        <taxon>Pterygota</taxon>
        <taxon>Neoptera</taxon>
        <taxon>Paraneoptera</taxon>
        <taxon>Hemiptera</taxon>
        <taxon>Sternorrhyncha</taxon>
        <taxon>Aphidomorpha</taxon>
        <taxon>Aphidoidea</taxon>
        <taxon>Aphididae</taxon>
        <taxon>Aphidini</taxon>
        <taxon>Aphis</taxon>
        <taxon>Aphis</taxon>
    </lineage>
</organism>
<name>A0A6G0W1F1_APHCR</name>
<dbReference type="Proteomes" id="UP000478052">
    <property type="component" value="Unassembled WGS sequence"/>
</dbReference>
<dbReference type="SUPFAM" id="SSF53098">
    <property type="entry name" value="Ribonuclease H-like"/>
    <property type="match status" value="1"/>
</dbReference>
<dbReference type="PANTHER" id="PTHR45749:SF35">
    <property type="entry name" value="AC-LIKE TRANSPOSASE-RELATED"/>
    <property type="match status" value="1"/>
</dbReference>
<dbReference type="OrthoDB" id="6613116at2759"/>
<dbReference type="PANTHER" id="PTHR45749">
    <property type="match status" value="1"/>
</dbReference>
<feature type="non-terminal residue" evidence="1">
    <location>
        <position position="499"/>
    </location>
</feature>
<protein>
    <submittedName>
        <fullName evidence="1">Zinc finger MYM-type protein 1-like</fullName>
    </submittedName>
</protein>
<evidence type="ECO:0000313" key="2">
    <source>
        <dbReference type="Proteomes" id="UP000478052"/>
    </source>
</evidence>
<reference evidence="1 2" key="1">
    <citation type="submission" date="2019-08" db="EMBL/GenBank/DDBJ databases">
        <title>Whole genome of Aphis craccivora.</title>
        <authorList>
            <person name="Voronova N.V."/>
            <person name="Shulinski R.S."/>
            <person name="Bandarenka Y.V."/>
            <person name="Zhorov D.G."/>
            <person name="Warner D."/>
        </authorList>
    </citation>
    <scope>NUCLEOTIDE SEQUENCE [LARGE SCALE GENOMIC DNA]</scope>
    <source>
        <strain evidence="1">180601</strain>
        <tissue evidence="1">Whole Body</tissue>
    </source>
</reference>
<keyword evidence="2" id="KW-1185">Reference proteome</keyword>